<gene>
    <name evidence="4" type="ORF">FIESC28_09321</name>
</gene>
<sequence length="969" mass="109005">MLVDFNHWIILAIIALCTFFWFFYAPVKVAHKSASVSGPNKKYRQTHRIRGIPLEWDAERLKEFLVTQKVLQDAVVCSLAIELQGTSRSATTFLGKVTAFTHIPLPSSATVINRPATLSFDQEFLGITTISSPNEEDHKLDVIAIPGLGGHAFGSFRERDGEHMWLRDDLPYDLTSPSNERSMARIMTYGYKSVVAESDSIQNIEDIATQLVASLRSLDQGPKTKPIIFIAHSLGGIVVKQSLVNLAKSTLPEDSGLLQAVYGIAFFGVPHLGMDISSLISMAGDAPSRALVESLSRDNSQVLGYLQREFVNVLGPEGKSEVVSFYEDKMSPTAIQDSTGRWKMDEPLALLVSKASATHCRPWENSPEHICAISRPHSGLVKYAENDHEYDKVRIALRGLARRAVKGHRKKLSVDTHFIVPYIKNNEFIGRKDILQQLQYQHGFDKRSTPFKAGHKAYLYGLGGVGKTQIALAYAHSLQDSNPDISVYWVNASNAEQFHRSFLEIAQRCQVPDHDKPETDILATVQRWLLNEYKQPWLMIVDNADDTTMFFKSSQSNNSSQSTTTKKQGFASYLPSTANSVIIITTRNKKLGERFTRSRGHCEIKVDEMQDDEAEALLRTRLPEQDYKPGELFALASRLEKLPLALVQAAAFMKAQSMSTSRYLEQLKKGDRHLMIETQHTFAGELLSLMGFLGRVDIPEKFLLDYQRLKTGQPDDEDSSEADIAFECALGTLKAFSLVAETMTGNLSMHRLWKLGKYEEGKELAVPLIETMQRALGDEHRLTLNAMNTLALIYQNEHNLEESQHLFERVLQTQRKLYGDEDCETLAAGNNLATVYRERKLTDEAQTLHLSVVAGRERVLGLQHPETLVSMNNLASCYYDKQQLDKSEEILVKVRGIQEDLLGKEHPDTLRTTSNIATLWYKAGRLQEAIELMEKCVEGRRLALGHNHSMTLEAEKKIRSWKDELSNSS</sequence>
<dbReference type="Gene3D" id="3.40.50.1820">
    <property type="entry name" value="alpha/beta hydrolase"/>
    <property type="match status" value="1"/>
</dbReference>
<dbReference type="Pfam" id="PF05057">
    <property type="entry name" value="DUF676"/>
    <property type="match status" value="1"/>
</dbReference>
<dbReference type="InterPro" id="IPR011990">
    <property type="entry name" value="TPR-like_helical_dom_sf"/>
</dbReference>
<evidence type="ECO:0000259" key="3">
    <source>
        <dbReference type="Pfam" id="PF05057"/>
    </source>
</evidence>
<protein>
    <recommendedName>
        <fullName evidence="3">DUF676 domain-containing protein</fullName>
    </recommendedName>
</protein>
<dbReference type="SUPFAM" id="SSF53474">
    <property type="entry name" value="alpha/beta-Hydrolases"/>
    <property type="match status" value="1"/>
</dbReference>
<dbReference type="PANTHER" id="PTHR46082:SF6">
    <property type="entry name" value="AAA+ ATPASE DOMAIN-CONTAINING PROTEIN-RELATED"/>
    <property type="match status" value="1"/>
</dbReference>
<feature type="transmembrane region" description="Helical" evidence="2">
    <location>
        <begin position="7"/>
        <end position="24"/>
    </location>
</feature>
<reference evidence="4 5" key="1">
    <citation type="submission" date="2018-06" db="EMBL/GenBank/DDBJ databases">
        <title>Fusarium incarnatum-equiseti species complex species 28.</title>
        <authorList>
            <person name="Gardiner D.M."/>
        </authorList>
    </citation>
    <scope>NUCLEOTIDE SEQUENCE [LARGE SCALE GENOMIC DNA]</scope>
    <source>
        <strain evidence="4 5">FIESC_28</strain>
    </source>
</reference>
<dbReference type="InterPro" id="IPR007751">
    <property type="entry name" value="DUF676_lipase-like"/>
</dbReference>
<name>A0A366R3D8_9HYPO</name>
<dbReference type="OrthoDB" id="1658288at2759"/>
<evidence type="ECO:0000256" key="1">
    <source>
        <dbReference type="ARBA" id="ARBA00007920"/>
    </source>
</evidence>
<accession>A0A366R3D8</accession>
<dbReference type="InterPro" id="IPR027417">
    <property type="entry name" value="P-loop_NTPase"/>
</dbReference>
<comment type="similarity">
    <text evidence="1">Belongs to the putative lipase ROG1 family.</text>
</comment>
<dbReference type="Gene3D" id="1.25.40.10">
    <property type="entry name" value="Tetratricopeptide repeat domain"/>
    <property type="match status" value="1"/>
</dbReference>
<dbReference type="Gene3D" id="3.40.50.300">
    <property type="entry name" value="P-loop containing nucleotide triphosphate hydrolases"/>
    <property type="match status" value="1"/>
</dbReference>
<keyword evidence="2" id="KW-0812">Transmembrane</keyword>
<dbReference type="SUPFAM" id="SSF52540">
    <property type="entry name" value="P-loop containing nucleoside triphosphate hydrolases"/>
    <property type="match status" value="1"/>
</dbReference>
<evidence type="ECO:0000313" key="5">
    <source>
        <dbReference type="Proteomes" id="UP000253153"/>
    </source>
</evidence>
<dbReference type="Proteomes" id="UP000253153">
    <property type="component" value="Unassembled WGS sequence"/>
</dbReference>
<dbReference type="AlphaFoldDB" id="A0A366R3D8"/>
<dbReference type="SUPFAM" id="SSF48452">
    <property type="entry name" value="TPR-like"/>
    <property type="match status" value="2"/>
</dbReference>
<evidence type="ECO:0000256" key="2">
    <source>
        <dbReference type="SAM" id="Phobius"/>
    </source>
</evidence>
<dbReference type="InterPro" id="IPR029058">
    <property type="entry name" value="AB_hydrolase_fold"/>
</dbReference>
<evidence type="ECO:0000313" key="4">
    <source>
        <dbReference type="EMBL" id="RBR10790.1"/>
    </source>
</evidence>
<comment type="caution">
    <text evidence="4">The sequence shown here is derived from an EMBL/GenBank/DDBJ whole genome shotgun (WGS) entry which is preliminary data.</text>
</comment>
<dbReference type="InterPro" id="IPR053137">
    <property type="entry name" value="NLR-like"/>
</dbReference>
<dbReference type="RefSeq" id="XP_031012492.1">
    <property type="nucleotide sequence ID" value="XM_031163458.1"/>
</dbReference>
<proteinExistence type="inferred from homology"/>
<organism evidence="4 5">
    <name type="scientific">Fusarium coffeatum</name>
    <dbReference type="NCBI Taxonomy" id="231269"/>
    <lineage>
        <taxon>Eukaryota</taxon>
        <taxon>Fungi</taxon>
        <taxon>Dikarya</taxon>
        <taxon>Ascomycota</taxon>
        <taxon>Pezizomycotina</taxon>
        <taxon>Sordariomycetes</taxon>
        <taxon>Hypocreomycetidae</taxon>
        <taxon>Hypocreales</taxon>
        <taxon>Nectriaceae</taxon>
        <taxon>Fusarium</taxon>
        <taxon>Fusarium incarnatum-equiseti species complex</taxon>
    </lineage>
</organism>
<dbReference type="PANTHER" id="PTHR46082">
    <property type="entry name" value="ATP/GTP-BINDING PROTEIN-RELATED"/>
    <property type="match status" value="1"/>
</dbReference>
<dbReference type="GeneID" id="41998754"/>
<dbReference type="Pfam" id="PF13424">
    <property type="entry name" value="TPR_12"/>
    <property type="match status" value="2"/>
</dbReference>
<dbReference type="EMBL" id="QKXC01000228">
    <property type="protein sequence ID" value="RBR10790.1"/>
    <property type="molecule type" value="Genomic_DNA"/>
</dbReference>
<feature type="domain" description="DUF676" evidence="3">
    <location>
        <begin position="198"/>
        <end position="277"/>
    </location>
</feature>
<keyword evidence="5" id="KW-1185">Reference proteome</keyword>
<keyword evidence="2" id="KW-0472">Membrane</keyword>
<keyword evidence="2" id="KW-1133">Transmembrane helix</keyword>